<name>B2WPJ5_PYRTR</name>
<gene>
    <name evidence="1" type="ORF">PTRG_11946</name>
</gene>
<dbReference type="OrthoDB" id="3680145at2759"/>
<dbReference type="Proteomes" id="UP000001471">
    <property type="component" value="Unassembled WGS sequence"/>
</dbReference>
<proteinExistence type="predicted"/>
<dbReference type="AlphaFoldDB" id="B2WPJ5"/>
<evidence type="ECO:0000313" key="2">
    <source>
        <dbReference type="Proteomes" id="UP000001471"/>
    </source>
</evidence>
<evidence type="ECO:0000313" key="1">
    <source>
        <dbReference type="EMBL" id="EDU46061.1"/>
    </source>
</evidence>
<organism evidence="1 2">
    <name type="scientific">Pyrenophora tritici-repentis (strain Pt-1C-BFP)</name>
    <name type="common">Wheat tan spot fungus</name>
    <name type="synonym">Drechslera tritici-repentis</name>
    <dbReference type="NCBI Taxonomy" id="426418"/>
    <lineage>
        <taxon>Eukaryota</taxon>
        <taxon>Fungi</taxon>
        <taxon>Dikarya</taxon>
        <taxon>Ascomycota</taxon>
        <taxon>Pezizomycotina</taxon>
        <taxon>Dothideomycetes</taxon>
        <taxon>Pleosporomycetidae</taxon>
        <taxon>Pleosporales</taxon>
        <taxon>Pleosporineae</taxon>
        <taxon>Pleosporaceae</taxon>
        <taxon>Pyrenophora</taxon>
    </lineage>
</organism>
<protein>
    <submittedName>
        <fullName evidence="1">Uncharacterized protein</fullName>
    </submittedName>
</protein>
<reference evidence="2" key="1">
    <citation type="journal article" date="2013" name="G3 (Bethesda)">
        <title>Comparative genomics of a plant-pathogenic fungus, Pyrenophora tritici-repentis, reveals transduplication and the impact of repeat elements on pathogenicity and population divergence.</title>
        <authorList>
            <person name="Manning V.A."/>
            <person name="Pandelova I."/>
            <person name="Dhillon B."/>
            <person name="Wilhelm L.J."/>
            <person name="Goodwin S.B."/>
            <person name="Berlin A.M."/>
            <person name="Figueroa M."/>
            <person name="Freitag M."/>
            <person name="Hane J.K."/>
            <person name="Henrissat B."/>
            <person name="Holman W.H."/>
            <person name="Kodira C.D."/>
            <person name="Martin J."/>
            <person name="Oliver R.P."/>
            <person name="Robbertse B."/>
            <person name="Schackwitz W."/>
            <person name="Schwartz D.C."/>
            <person name="Spatafora J.W."/>
            <person name="Turgeon B.G."/>
            <person name="Yandava C."/>
            <person name="Young S."/>
            <person name="Zhou S."/>
            <person name="Zeng Q."/>
            <person name="Grigoriev I.V."/>
            <person name="Ma L.-J."/>
            <person name="Ciuffetti L.M."/>
        </authorList>
    </citation>
    <scope>NUCLEOTIDE SEQUENCE [LARGE SCALE GENOMIC DNA]</scope>
    <source>
        <strain evidence="2">Pt-1C-BFP</strain>
    </source>
</reference>
<accession>B2WPJ5</accession>
<dbReference type="OMA" id="ERILFFW"/>
<sequence>MHRERRQLLQALRKLERRTIEMSEMISLLRLENHQKEKQIVHLSAVIKDKEQIADHVQCASTTPEQLESESVIKFASERDDDTPKAAVPSQSLFGVVISPGSEPLPSPWLNSSARVNALQSASNVPNETDQQSLPSTFVLQPAPASMHRYLNTMQSELHRLSAPPSSSHRQTLRNRREVLFKEALKESIVSKKASIALRATIAEEVKASVEGLLTSQEKDPQHTIKTMRLRSKGYWSKIHQDIHRANLDLKTLGERQRLDQLYSTRDIERVLFFWAVYQEVLSYGDIAYELSLPLGILPLWIMRYVEHV</sequence>
<dbReference type="InParanoid" id="B2WPJ5"/>
<dbReference type="HOGENOM" id="CLU_900598_0_0_1"/>
<dbReference type="EMBL" id="DS231637">
    <property type="protein sequence ID" value="EDU46061.1"/>
    <property type="molecule type" value="Genomic_DNA"/>
</dbReference>